<feature type="compositionally biased region" description="Acidic residues" evidence="1">
    <location>
        <begin position="235"/>
        <end position="251"/>
    </location>
</feature>
<name>A0ABN9WV52_9DINO</name>
<evidence type="ECO:0000313" key="2">
    <source>
        <dbReference type="EMBL" id="CAK0890101.1"/>
    </source>
</evidence>
<dbReference type="InterPro" id="IPR016024">
    <property type="entry name" value="ARM-type_fold"/>
</dbReference>
<evidence type="ECO:0000313" key="3">
    <source>
        <dbReference type="Proteomes" id="UP001189429"/>
    </source>
</evidence>
<organism evidence="2 3">
    <name type="scientific">Prorocentrum cordatum</name>
    <dbReference type="NCBI Taxonomy" id="2364126"/>
    <lineage>
        <taxon>Eukaryota</taxon>
        <taxon>Sar</taxon>
        <taxon>Alveolata</taxon>
        <taxon>Dinophyceae</taxon>
        <taxon>Prorocentrales</taxon>
        <taxon>Prorocentraceae</taxon>
        <taxon>Prorocentrum</taxon>
    </lineage>
</organism>
<keyword evidence="3" id="KW-1185">Reference proteome</keyword>
<dbReference type="Gene3D" id="1.25.10.10">
    <property type="entry name" value="Leucine-rich Repeat Variant"/>
    <property type="match status" value="1"/>
</dbReference>
<protein>
    <submittedName>
        <fullName evidence="2">Uncharacterized protein</fullName>
    </submittedName>
</protein>
<dbReference type="SUPFAM" id="SSF48371">
    <property type="entry name" value="ARM repeat"/>
    <property type="match status" value="1"/>
</dbReference>
<accession>A0ABN9WV52</accession>
<reference evidence="2" key="1">
    <citation type="submission" date="2023-10" db="EMBL/GenBank/DDBJ databases">
        <authorList>
            <person name="Chen Y."/>
            <person name="Shah S."/>
            <person name="Dougan E. K."/>
            <person name="Thang M."/>
            <person name="Chan C."/>
        </authorList>
    </citation>
    <scope>NUCLEOTIDE SEQUENCE [LARGE SCALE GENOMIC DNA]</scope>
</reference>
<comment type="caution">
    <text evidence="2">The sequence shown here is derived from an EMBL/GenBank/DDBJ whole genome shotgun (WGS) entry which is preliminary data.</text>
</comment>
<dbReference type="Proteomes" id="UP001189429">
    <property type="component" value="Unassembled WGS sequence"/>
</dbReference>
<evidence type="ECO:0000256" key="1">
    <source>
        <dbReference type="SAM" id="MobiDB-lite"/>
    </source>
</evidence>
<feature type="region of interest" description="Disordered" evidence="1">
    <location>
        <begin position="206"/>
        <end position="251"/>
    </location>
</feature>
<dbReference type="InterPro" id="IPR011989">
    <property type="entry name" value="ARM-like"/>
</dbReference>
<dbReference type="EMBL" id="CAUYUJ010019295">
    <property type="protein sequence ID" value="CAK0890101.1"/>
    <property type="molecule type" value="Genomic_DNA"/>
</dbReference>
<gene>
    <name evidence="2" type="ORF">PCOR1329_LOCUS70409</name>
</gene>
<sequence>MAADQALGAVRQIQALADGPQTPEMHAHLSQIVTPVLAFLDHPDARVRLNSARALLKLSAGYPEDMAAMDLSRARGALKRTRASRAAGTADADAQELEAILMDVLEAIATPGASAASTAASTPPSGGRGEVILKLGEHADGKVKAAILERVVAIPGVVSVTFEGDLVIASTRSAAVAADAGFLADVLVAIRAQGIEGVSLVSAGGPGAGAGTAAPAGPSGGRGRDAPEPPAAAPESEEDPDEGEPGYLDDDEEDEVVMSGSGAIGVPFGAPAGPGPLAVGQQWSFFSQSNWMTGRKVQEFDDDPALAARLAKAKRREEAKKEESRSRLGFVTSWLGMGQ</sequence>
<proteinExistence type="predicted"/>